<feature type="transmembrane region" description="Helical" evidence="1">
    <location>
        <begin position="129"/>
        <end position="150"/>
    </location>
</feature>
<evidence type="ECO:0000313" key="3">
    <source>
        <dbReference type="Proteomes" id="UP000746471"/>
    </source>
</evidence>
<keyword evidence="1" id="KW-0472">Membrane</keyword>
<evidence type="ECO:0000313" key="2">
    <source>
        <dbReference type="EMBL" id="MBS7525913.1"/>
    </source>
</evidence>
<feature type="transmembrane region" description="Helical" evidence="1">
    <location>
        <begin position="72"/>
        <end position="90"/>
    </location>
</feature>
<dbReference type="Pfam" id="PF09512">
    <property type="entry name" value="ThiW"/>
    <property type="match status" value="1"/>
</dbReference>
<protein>
    <submittedName>
        <fullName evidence="2">Energy coupling factor transporter S component ThiW</fullName>
    </submittedName>
</protein>
<feature type="transmembrane region" description="Helical" evidence="1">
    <location>
        <begin position="6"/>
        <end position="26"/>
    </location>
</feature>
<organism evidence="2 3">
    <name type="scientific">Fusibacter paucivorans</name>
    <dbReference type="NCBI Taxonomy" id="76009"/>
    <lineage>
        <taxon>Bacteria</taxon>
        <taxon>Bacillati</taxon>
        <taxon>Bacillota</taxon>
        <taxon>Clostridia</taxon>
        <taxon>Eubacteriales</taxon>
        <taxon>Eubacteriales Family XII. Incertae Sedis</taxon>
        <taxon>Fusibacter</taxon>
    </lineage>
</organism>
<gene>
    <name evidence="2" type="primary">thiW</name>
    <name evidence="2" type="ORF">KHM83_04380</name>
</gene>
<proteinExistence type="predicted"/>
<keyword evidence="1" id="KW-0812">Transmembrane</keyword>
<keyword evidence="3" id="KW-1185">Reference proteome</keyword>
<evidence type="ECO:0000256" key="1">
    <source>
        <dbReference type="SAM" id="Phobius"/>
    </source>
</evidence>
<dbReference type="EMBL" id="JAHBCL010000006">
    <property type="protein sequence ID" value="MBS7525913.1"/>
    <property type="molecule type" value="Genomic_DNA"/>
</dbReference>
<sequence length="165" mass="17490">MNNTQKVVGSGLLVAIGVLLGSNFYIPIGVAKAFPIQHLINVIAAVIFGPAYAVMCAFGISLLRNMMGTGSLLAFPGSMIGAFLAGIFYLKTRHHLAACLGEVIGTGIIGSIVAYPMAKWFLGMDNGAFYFVIPFALSSVVGALLGLLMLKTLLRRLPVRPSKHH</sequence>
<comment type="caution">
    <text evidence="2">The sequence shown here is derived from an EMBL/GenBank/DDBJ whole genome shotgun (WGS) entry which is preliminary data.</text>
</comment>
<reference evidence="2 3" key="1">
    <citation type="submission" date="2021-05" db="EMBL/GenBank/DDBJ databases">
        <title>Fusibacter ferrireducens sp. nov., an anaerobic, sulfur- and Fe-reducing bacterium isolated from the mangrove sediment.</title>
        <authorList>
            <person name="Qiu D."/>
        </authorList>
    </citation>
    <scope>NUCLEOTIDE SEQUENCE [LARGE SCALE GENOMIC DNA]</scope>
    <source>
        <strain evidence="2 3">DSM 12116</strain>
    </source>
</reference>
<dbReference type="NCBIfam" id="TIGR02359">
    <property type="entry name" value="thiW"/>
    <property type="match status" value="1"/>
</dbReference>
<dbReference type="RefSeq" id="WP_213235699.1">
    <property type="nucleotide sequence ID" value="NZ_JAHBCL010000006.1"/>
</dbReference>
<dbReference type="PIRSF" id="PIRSF024534">
    <property type="entry name" value="ThiW"/>
    <property type="match status" value="1"/>
</dbReference>
<feature type="transmembrane region" description="Helical" evidence="1">
    <location>
        <begin position="97"/>
        <end position="117"/>
    </location>
</feature>
<dbReference type="Gene3D" id="1.10.1760.20">
    <property type="match status" value="1"/>
</dbReference>
<dbReference type="Proteomes" id="UP000746471">
    <property type="component" value="Unassembled WGS sequence"/>
</dbReference>
<name>A0ABS5PLA1_9FIRM</name>
<keyword evidence="1" id="KW-1133">Transmembrane helix</keyword>
<accession>A0ABS5PLA1</accession>
<dbReference type="InterPro" id="IPR012652">
    <property type="entry name" value="ThiW"/>
</dbReference>
<feature type="transmembrane region" description="Helical" evidence="1">
    <location>
        <begin position="38"/>
        <end position="60"/>
    </location>
</feature>